<evidence type="ECO:0000256" key="5">
    <source>
        <dbReference type="ARBA" id="ARBA00022741"/>
    </source>
</evidence>
<dbReference type="Gene3D" id="3.40.50.300">
    <property type="entry name" value="P-loop containing nucleotide triphosphate hydrolases"/>
    <property type="match status" value="2"/>
</dbReference>
<organism evidence="10 11">
    <name type="scientific">Candidatus Nitrosymbiomonas proteolyticus</name>
    <dbReference type="NCBI Taxonomy" id="2608984"/>
    <lineage>
        <taxon>Bacteria</taxon>
        <taxon>Bacillati</taxon>
        <taxon>Armatimonadota</taxon>
        <taxon>Armatimonadota incertae sedis</taxon>
        <taxon>Candidatus Nitrosymbiomonas</taxon>
    </lineage>
</organism>
<evidence type="ECO:0000313" key="11">
    <source>
        <dbReference type="Proteomes" id="UP000662873"/>
    </source>
</evidence>
<dbReference type="SMART" id="SM00382">
    <property type="entry name" value="AAA"/>
    <property type="match status" value="2"/>
</dbReference>
<dbReference type="GO" id="GO:0005524">
    <property type="term" value="F:ATP binding"/>
    <property type="evidence" value="ECO:0007669"/>
    <property type="project" value="UniProtKB-KW"/>
</dbReference>
<dbReference type="InterPro" id="IPR050107">
    <property type="entry name" value="ABC_carbohydrate_import_ATPase"/>
</dbReference>
<dbReference type="Pfam" id="PF00005">
    <property type="entry name" value="ABC_tran"/>
    <property type="match status" value="2"/>
</dbReference>
<dbReference type="PROSITE" id="PS00211">
    <property type="entry name" value="ABC_TRANSPORTER_1"/>
    <property type="match status" value="1"/>
</dbReference>
<accession>A0A809S2D2</accession>
<keyword evidence="4" id="KW-0677">Repeat</keyword>
<keyword evidence="6 10" id="KW-0067">ATP-binding</keyword>
<proteinExistence type="predicted"/>
<gene>
    <name evidence="10" type="ORF">NPRO_02310</name>
</gene>
<evidence type="ECO:0000256" key="1">
    <source>
        <dbReference type="ARBA" id="ARBA00004202"/>
    </source>
</evidence>
<dbReference type="PANTHER" id="PTHR43790:SF9">
    <property type="entry name" value="GALACTOFURANOSE TRANSPORTER ATP-BINDING PROTEIN YTFR"/>
    <property type="match status" value="1"/>
</dbReference>
<evidence type="ECO:0000256" key="3">
    <source>
        <dbReference type="ARBA" id="ARBA00022475"/>
    </source>
</evidence>
<feature type="domain" description="ABC transporter" evidence="9">
    <location>
        <begin position="248"/>
        <end position="492"/>
    </location>
</feature>
<dbReference type="InterPro" id="IPR017871">
    <property type="entry name" value="ABC_transporter-like_CS"/>
</dbReference>
<evidence type="ECO:0000256" key="7">
    <source>
        <dbReference type="ARBA" id="ARBA00022967"/>
    </source>
</evidence>
<keyword evidence="7" id="KW-1278">Translocase</keyword>
<evidence type="ECO:0000256" key="8">
    <source>
        <dbReference type="ARBA" id="ARBA00023136"/>
    </source>
</evidence>
<feature type="domain" description="ABC transporter" evidence="9">
    <location>
        <begin position="4"/>
        <end position="239"/>
    </location>
</feature>
<dbReference type="InterPro" id="IPR027417">
    <property type="entry name" value="P-loop_NTPase"/>
</dbReference>
<keyword evidence="5" id="KW-0547">Nucleotide-binding</keyword>
<evidence type="ECO:0000256" key="4">
    <source>
        <dbReference type="ARBA" id="ARBA00022737"/>
    </source>
</evidence>
<reference evidence="10" key="1">
    <citation type="journal article" name="DNA Res.">
        <title>The physiological potential of anammox bacteria as revealed by their core genome structure.</title>
        <authorList>
            <person name="Okubo T."/>
            <person name="Toyoda A."/>
            <person name="Fukuhara K."/>
            <person name="Uchiyama I."/>
            <person name="Harigaya Y."/>
            <person name="Kuroiwa M."/>
            <person name="Suzuki T."/>
            <person name="Murakami Y."/>
            <person name="Suwa Y."/>
            <person name="Takami H."/>
        </authorList>
    </citation>
    <scope>NUCLEOTIDE SEQUENCE</scope>
    <source>
        <strain evidence="10">317325-2</strain>
    </source>
</reference>
<protein>
    <submittedName>
        <fullName evidence="10">ABC transporter ATP-binding protein</fullName>
    </submittedName>
</protein>
<dbReference type="PANTHER" id="PTHR43790">
    <property type="entry name" value="CARBOHYDRATE TRANSPORT ATP-BINDING PROTEIN MG119-RELATED"/>
    <property type="match status" value="1"/>
</dbReference>
<dbReference type="PROSITE" id="PS50893">
    <property type="entry name" value="ABC_TRANSPORTER_2"/>
    <property type="match status" value="2"/>
</dbReference>
<name>A0A809S2D2_9BACT</name>
<dbReference type="CDD" id="cd03215">
    <property type="entry name" value="ABC_Carb_Monos_II"/>
    <property type="match status" value="1"/>
</dbReference>
<dbReference type="KEGG" id="npy:NPRO_02310"/>
<dbReference type="EMBL" id="AP021858">
    <property type="protein sequence ID" value="BBO22636.1"/>
    <property type="molecule type" value="Genomic_DNA"/>
</dbReference>
<evidence type="ECO:0000256" key="2">
    <source>
        <dbReference type="ARBA" id="ARBA00022448"/>
    </source>
</evidence>
<keyword evidence="2" id="KW-0813">Transport</keyword>
<dbReference type="AlphaFoldDB" id="A0A809S2D2"/>
<sequence length="494" mass="53229">MPTLEVRDMVMQFPAIRALDGVSLSFAAGQVHAIVGENGAGKSTLMKILAGLQQPTSGRILLDGREVQIEGVRHALSLGIAMIHQELDVIDDLSVADNVFLGSERARWGIVRRAESIERAQALLDRVKAGFPADIAVGKLSIAGKQLVEIAKSLSHQASILIMDEPTAVLTELETESLFALIRELKGQGVTVLYISHRLAEVEAICDRVSVLRDGKLVCTVEAGELTQSEIADRMVGRSLGDMFPQKLPAPDTSPILEVQDLNVPGAVYGASLQLRPGEIVGIAGLVGSGRTELCEAIIGLRPAVGTLRVAGSSYSPRSPRHAANVGVAYVSEDRKDAGIVLEMSVVENTTLATLAKVSRLTLDERAEKRVFDRWKERLDIRAPDPSQPILYLSGGNQQKVAIAKWLEAEPRVLILDEPTRGVDVGAKRELYNLIHEFAQQGMACLLVSSELPEIVGLCGRTYVMREGRMVAELAGAEVSEERIMAYAAGVEAA</sequence>
<evidence type="ECO:0000259" key="9">
    <source>
        <dbReference type="PROSITE" id="PS50893"/>
    </source>
</evidence>
<keyword evidence="8" id="KW-0472">Membrane</keyword>
<keyword evidence="3" id="KW-1003">Cell membrane</keyword>
<evidence type="ECO:0000313" key="10">
    <source>
        <dbReference type="EMBL" id="BBO22636.1"/>
    </source>
</evidence>
<dbReference type="InterPro" id="IPR003593">
    <property type="entry name" value="AAA+_ATPase"/>
</dbReference>
<dbReference type="CDD" id="cd03216">
    <property type="entry name" value="ABC_Carb_Monos_I"/>
    <property type="match status" value="1"/>
</dbReference>
<dbReference type="FunFam" id="3.40.50.300:FF:000127">
    <property type="entry name" value="Ribose import ATP-binding protein RbsA"/>
    <property type="match status" value="1"/>
</dbReference>
<dbReference type="Proteomes" id="UP000662873">
    <property type="component" value="Chromosome"/>
</dbReference>
<dbReference type="SUPFAM" id="SSF52540">
    <property type="entry name" value="P-loop containing nucleoside triphosphate hydrolases"/>
    <property type="match status" value="2"/>
</dbReference>
<evidence type="ECO:0000256" key="6">
    <source>
        <dbReference type="ARBA" id="ARBA00022840"/>
    </source>
</evidence>
<comment type="subcellular location">
    <subcellularLocation>
        <location evidence="1">Cell membrane</location>
        <topology evidence="1">Peripheral membrane protein</topology>
    </subcellularLocation>
</comment>
<dbReference type="InterPro" id="IPR003439">
    <property type="entry name" value="ABC_transporter-like_ATP-bd"/>
</dbReference>
<dbReference type="GO" id="GO:0005886">
    <property type="term" value="C:plasma membrane"/>
    <property type="evidence" value="ECO:0007669"/>
    <property type="project" value="UniProtKB-SubCell"/>
</dbReference>
<dbReference type="GO" id="GO:0016887">
    <property type="term" value="F:ATP hydrolysis activity"/>
    <property type="evidence" value="ECO:0007669"/>
    <property type="project" value="InterPro"/>
</dbReference>